<dbReference type="Proteomes" id="UP000011591">
    <property type="component" value="Unassembled WGS sequence"/>
</dbReference>
<gene>
    <name evidence="2" type="ORF">C480_10794</name>
</gene>
<keyword evidence="3" id="KW-1185">Reference proteome</keyword>
<dbReference type="EMBL" id="AOIP01000029">
    <property type="protein sequence ID" value="ELZ05092.1"/>
    <property type="molecule type" value="Genomic_DNA"/>
</dbReference>
<evidence type="ECO:0000313" key="3">
    <source>
        <dbReference type="Proteomes" id="UP000011591"/>
    </source>
</evidence>
<dbReference type="AlphaFoldDB" id="M0B3I2"/>
<evidence type="ECO:0000256" key="1">
    <source>
        <dbReference type="SAM" id="MobiDB-lite"/>
    </source>
</evidence>
<organism evidence="2 3">
    <name type="scientific">Natrialba aegyptia DSM 13077</name>
    <dbReference type="NCBI Taxonomy" id="1227491"/>
    <lineage>
        <taxon>Archaea</taxon>
        <taxon>Methanobacteriati</taxon>
        <taxon>Methanobacteriota</taxon>
        <taxon>Stenosarchaea group</taxon>
        <taxon>Halobacteria</taxon>
        <taxon>Halobacteriales</taxon>
        <taxon>Natrialbaceae</taxon>
        <taxon>Natrialba</taxon>
    </lineage>
</organism>
<proteinExistence type="predicted"/>
<feature type="region of interest" description="Disordered" evidence="1">
    <location>
        <begin position="30"/>
        <end position="49"/>
    </location>
</feature>
<accession>M0B3I2</accession>
<evidence type="ECO:0000313" key="2">
    <source>
        <dbReference type="EMBL" id="ELZ05092.1"/>
    </source>
</evidence>
<name>M0B3I2_9EURY</name>
<reference evidence="2 3" key="1">
    <citation type="journal article" date="2014" name="PLoS Genet.">
        <title>Phylogenetically driven sequencing of extremely halophilic archaea reveals strategies for static and dynamic osmo-response.</title>
        <authorList>
            <person name="Becker E.A."/>
            <person name="Seitzer P.M."/>
            <person name="Tritt A."/>
            <person name="Larsen D."/>
            <person name="Krusor M."/>
            <person name="Yao A.I."/>
            <person name="Wu D."/>
            <person name="Madern D."/>
            <person name="Eisen J.A."/>
            <person name="Darling A.E."/>
            <person name="Facciotti M.T."/>
        </authorList>
    </citation>
    <scope>NUCLEOTIDE SEQUENCE [LARGE SCALE GENOMIC DNA]</scope>
    <source>
        <strain evidence="2 3">DSM 13077</strain>
    </source>
</reference>
<dbReference type="PATRIC" id="fig|1227491.4.peg.2215"/>
<comment type="caution">
    <text evidence="2">The sequence shown here is derived from an EMBL/GenBank/DDBJ whole genome shotgun (WGS) entry which is preliminary data.</text>
</comment>
<sequence length="88" mass="9427">MSSNIGTEWSSPSIEATVVFSLVSRSYRTRTTGRDGISSSPRDGSEWEHPIESCHLDTETAAAAGIVGVTGRFRSRPSRASQVAEIAD</sequence>
<protein>
    <submittedName>
        <fullName evidence="2">Uncharacterized protein</fullName>
    </submittedName>
</protein>